<dbReference type="SUPFAM" id="SSF88946">
    <property type="entry name" value="Sigma2 domain of RNA polymerase sigma factors"/>
    <property type="match status" value="1"/>
</dbReference>
<dbReference type="SUPFAM" id="SSF88659">
    <property type="entry name" value="Sigma3 and sigma4 domains of RNA polymerase sigma factors"/>
    <property type="match status" value="1"/>
</dbReference>
<dbReference type="PANTHER" id="PTHR43133:SF46">
    <property type="entry name" value="RNA POLYMERASE SIGMA-70 FACTOR ECF SUBFAMILY"/>
    <property type="match status" value="1"/>
</dbReference>
<dbReference type="PANTHER" id="PTHR43133">
    <property type="entry name" value="RNA POLYMERASE ECF-TYPE SIGMA FACTO"/>
    <property type="match status" value="1"/>
</dbReference>
<reference evidence="7 8" key="1">
    <citation type="submission" date="2018-04" db="EMBL/GenBank/DDBJ databases">
        <title>Pedobacter chongqingensis sp. nov., isolated from a rottenly hemp rope.</title>
        <authorList>
            <person name="Cai Y."/>
        </authorList>
    </citation>
    <scope>NUCLEOTIDE SEQUENCE [LARGE SCALE GENOMIC DNA]</scope>
    <source>
        <strain evidence="7 8">FJ4-8</strain>
    </source>
</reference>
<comment type="similarity">
    <text evidence="1">Belongs to the sigma-70 factor family. ECF subfamily.</text>
</comment>
<dbReference type="Pfam" id="PF04542">
    <property type="entry name" value="Sigma70_r2"/>
    <property type="match status" value="1"/>
</dbReference>
<evidence type="ECO:0000259" key="6">
    <source>
        <dbReference type="Pfam" id="PF08281"/>
    </source>
</evidence>
<dbReference type="AlphaFoldDB" id="A0A2U2PCA2"/>
<dbReference type="Proteomes" id="UP000245647">
    <property type="component" value="Unassembled WGS sequence"/>
</dbReference>
<comment type="caution">
    <text evidence="7">The sequence shown here is derived from an EMBL/GenBank/DDBJ whole genome shotgun (WGS) entry which is preliminary data.</text>
</comment>
<evidence type="ECO:0000256" key="1">
    <source>
        <dbReference type="ARBA" id="ARBA00010641"/>
    </source>
</evidence>
<dbReference type="InterPro" id="IPR007627">
    <property type="entry name" value="RNA_pol_sigma70_r2"/>
</dbReference>
<evidence type="ECO:0000313" key="8">
    <source>
        <dbReference type="Proteomes" id="UP000245647"/>
    </source>
</evidence>
<protein>
    <submittedName>
        <fullName evidence="7">Sigma-70 family RNA polymerase sigma factor</fullName>
    </submittedName>
</protein>
<evidence type="ECO:0000256" key="4">
    <source>
        <dbReference type="ARBA" id="ARBA00023163"/>
    </source>
</evidence>
<keyword evidence="8" id="KW-1185">Reference proteome</keyword>
<feature type="domain" description="RNA polymerase sigma factor 70 region 4 type 2" evidence="6">
    <location>
        <begin position="120"/>
        <end position="169"/>
    </location>
</feature>
<keyword evidence="3" id="KW-0731">Sigma factor</keyword>
<evidence type="ECO:0000256" key="2">
    <source>
        <dbReference type="ARBA" id="ARBA00023015"/>
    </source>
</evidence>
<feature type="domain" description="RNA polymerase sigma-70 region 2" evidence="5">
    <location>
        <begin position="22"/>
        <end position="89"/>
    </location>
</feature>
<dbReference type="CDD" id="cd06171">
    <property type="entry name" value="Sigma70_r4"/>
    <property type="match status" value="1"/>
</dbReference>
<dbReference type="InterPro" id="IPR013325">
    <property type="entry name" value="RNA_pol_sigma_r2"/>
</dbReference>
<dbReference type="Pfam" id="PF08281">
    <property type="entry name" value="Sigma70_r4_2"/>
    <property type="match status" value="1"/>
</dbReference>
<sequence length="193" mass="23270">MKDDLELWEEFRLGIESSFKSLFDSYYQQLFNYGHKFCVEDEVLEDSVQELFIKLWKNRERLNSTPSVKNYLFKAFRRVLFRKLAEQHRFSGIKAEFPFEIELAHDYTMISEERMRSLRAQLARALEKMSPRQREIIHLKFFEDMSYEEIARVMNLSPKSTYKLLYRAIDSLKEHMSPFNLLILLSLLKNMSN</sequence>
<keyword evidence="4" id="KW-0804">Transcription</keyword>
<name>A0A2U2PCA2_9SPHI</name>
<dbReference type="OrthoDB" id="9150024at2"/>
<dbReference type="InterPro" id="IPR013324">
    <property type="entry name" value="RNA_pol_sigma_r3/r4-like"/>
</dbReference>
<dbReference type="InterPro" id="IPR013249">
    <property type="entry name" value="RNA_pol_sigma70_r4_t2"/>
</dbReference>
<dbReference type="EMBL" id="QEAS01000019">
    <property type="protein sequence ID" value="PWG78924.1"/>
    <property type="molecule type" value="Genomic_DNA"/>
</dbReference>
<dbReference type="Gene3D" id="1.10.1740.10">
    <property type="match status" value="1"/>
</dbReference>
<evidence type="ECO:0000313" key="7">
    <source>
        <dbReference type="EMBL" id="PWG78924.1"/>
    </source>
</evidence>
<proteinExistence type="inferred from homology"/>
<keyword evidence="2" id="KW-0805">Transcription regulation</keyword>
<dbReference type="RefSeq" id="WP_109417561.1">
    <property type="nucleotide sequence ID" value="NZ_QEAS01000019.1"/>
</dbReference>
<dbReference type="GO" id="GO:0003677">
    <property type="term" value="F:DNA binding"/>
    <property type="evidence" value="ECO:0007669"/>
    <property type="project" value="InterPro"/>
</dbReference>
<dbReference type="GO" id="GO:0016987">
    <property type="term" value="F:sigma factor activity"/>
    <property type="evidence" value="ECO:0007669"/>
    <property type="project" value="UniProtKB-KW"/>
</dbReference>
<dbReference type="NCBIfam" id="TIGR02937">
    <property type="entry name" value="sigma70-ECF"/>
    <property type="match status" value="1"/>
</dbReference>
<dbReference type="InterPro" id="IPR036388">
    <property type="entry name" value="WH-like_DNA-bd_sf"/>
</dbReference>
<accession>A0A2U2PCA2</accession>
<gene>
    <name evidence="7" type="ORF">DDR33_19935</name>
</gene>
<organism evidence="7 8">
    <name type="scientific">Pararcticibacter amylolyticus</name>
    <dbReference type="NCBI Taxonomy" id="2173175"/>
    <lineage>
        <taxon>Bacteria</taxon>
        <taxon>Pseudomonadati</taxon>
        <taxon>Bacteroidota</taxon>
        <taxon>Sphingobacteriia</taxon>
        <taxon>Sphingobacteriales</taxon>
        <taxon>Sphingobacteriaceae</taxon>
        <taxon>Pararcticibacter</taxon>
    </lineage>
</organism>
<dbReference type="GO" id="GO:0006352">
    <property type="term" value="P:DNA-templated transcription initiation"/>
    <property type="evidence" value="ECO:0007669"/>
    <property type="project" value="InterPro"/>
</dbReference>
<dbReference type="Gene3D" id="1.10.10.10">
    <property type="entry name" value="Winged helix-like DNA-binding domain superfamily/Winged helix DNA-binding domain"/>
    <property type="match status" value="1"/>
</dbReference>
<dbReference type="InterPro" id="IPR039425">
    <property type="entry name" value="RNA_pol_sigma-70-like"/>
</dbReference>
<dbReference type="InterPro" id="IPR014284">
    <property type="entry name" value="RNA_pol_sigma-70_dom"/>
</dbReference>
<evidence type="ECO:0000256" key="3">
    <source>
        <dbReference type="ARBA" id="ARBA00023082"/>
    </source>
</evidence>
<evidence type="ECO:0000259" key="5">
    <source>
        <dbReference type="Pfam" id="PF04542"/>
    </source>
</evidence>